<keyword evidence="2 11" id="KW-0547">Nucleotide-binding</keyword>
<dbReference type="Gene3D" id="3.40.50.300">
    <property type="entry name" value="P-loop containing nucleotide triphosphate hydrolases"/>
    <property type="match status" value="2"/>
</dbReference>
<evidence type="ECO:0000313" key="15">
    <source>
        <dbReference type="EMBL" id="NDO70380.1"/>
    </source>
</evidence>
<proteinExistence type="inferred from homology"/>
<dbReference type="InterPro" id="IPR013986">
    <property type="entry name" value="DExx_box_DNA_helicase_dom_sf"/>
</dbReference>
<evidence type="ECO:0000259" key="14">
    <source>
        <dbReference type="PROSITE" id="PS51217"/>
    </source>
</evidence>
<keyword evidence="6" id="KW-0238">DNA-binding</keyword>
<dbReference type="GO" id="GO:0016787">
    <property type="term" value="F:hydrolase activity"/>
    <property type="evidence" value="ECO:0007669"/>
    <property type="project" value="UniProtKB-UniRule"/>
</dbReference>
<keyword evidence="3 11" id="KW-0378">Hydrolase</keyword>
<name>A0A9X5C968_9FIRM</name>
<feature type="binding site" evidence="11">
    <location>
        <begin position="29"/>
        <end position="36"/>
    </location>
    <ligand>
        <name>ATP</name>
        <dbReference type="ChEBI" id="CHEBI:30616"/>
    </ligand>
</feature>
<evidence type="ECO:0000259" key="13">
    <source>
        <dbReference type="PROSITE" id="PS51198"/>
    </source>
</evidence>
<evidence type="ECO:0000256" key="10">
    <source>
        <dbReference type="ARBA" id="ARBA00048988"/>
    </source>
</evidence>
<evidence type="ECO:0000256" key="11">
    <source>
        <dbReference type="PROSITE-ProRule" id="PRU00560"/>
    </source>
</evidence>
<dbReference type="PANTHER" id="PTHR11070:SF2">
    <property type="entry name" value="ATP-DEPENDENT DNA HELICASE SRS2"/>
    <property type="match status" value="1"/>
</dbReference>
<accession>A0A9X5C968</accession>
<keyword evidence="4 11" id="KW-0347">Helicase</keyword>
<dbReference type="PANTHER" id="PTHR11070">
    <property type="entry name" value="UVRD / RECB / PCRA DNA HELICASE FAMILY MEMBER"/>
    <property type="match status" value="1"/>
</dbReference>
<gene>
    <name evidence="15" type="ORF">FMM80_17715</name>
</gene>
<comment type="catalytic activity">
    <reaction evidence="8">
        <text>Couples ATP hydrolysis with the unwinding of duplex DNA by translocating in the 3'-5' direction.</text>
        <dbReference type="EC" id="5.6.2.4"/>
    </reaction>
</comment>
<evidence type="ECO:0000256" key="2">
    <source>
        <dbReference type="ARBA" id="ARBA00022741"/>
    </source>
</evidence>
<sequence>MDFKEEWKHLNQYQMEAVLDESPACVVNANVGSGKTTVLIAKILYLHYEKSVPLEDMVVLTFTNKAADEIISRLRKKEPGLSREQVMGFGTFHSAALHLLKYQLSLEQTGWNREFTVISPDEEADLAAEVIAEQKLTVKYKNRLKKRLEQEYPGYVRGKESSRYRDDLFRLFPLLEEEKKRQNKMSFSDLLRVSAGLLRAGEWHPQWMIVDEVQDSDAQQIEFLEALKGKDTRLFAVGDPNQVIYSWRGTGENMFYLLKHRFAAKELSLPVNYRSSASILEAANRFLQSGAGIQSSRGAGGKIVVKNHYDPFQEAEYLAGRIRALHDAGRAYGEIAVFYRLQKQAELLKKVLERQRIPCEVSVRKTVRDIPVLDWLIKVLRFSVNPADGQMGMEALADPQYGEKCTRAKAKKIIREQKRDSVLLYQRMLEFQDQEAWKKDTVPKAAEIFAYFGLREALHPTASAYQEDEKLVLRLLERICGYSSEKGCGLIEGTREFVNQSALYGVNLLSADREMDSAGMENNISSGDCGAAAGDNAAWKPAEAGSSNISGDTVKLMTLHASKGLEFETVFLIGMNQGLIPLHSQSFEQEEEERRLFFVGITRAKDELELSYYTNPGEPGISGEYSRYLRMLPPHLLEWEELRSEGEKRSNLQQLRREVKEQIREKKEQEQKEQEPQKNTAVKYASHPKYGAGILVSEDEMMVEVEFEGYGRKQFLKAFGEVTVEGE</sequence>
<dbReference type="Gene3D" id="1.10.10.160">
    <property type="match status" value="1"/>
</dbReference>
<evidence type="ECO:0000256" key="6">
    <source>
        <dbReference type="ARBA" id="ARBA00023125"/>
    </source>
</evidence>
<keyword evidence="5 11" id="KW-0067">ATP-binding</keyword>
<dbReference type="GO" id="GO:0043138">
    <property type="term" value="F:3'-5' DNA helicase activity"/>
    <property type="evidence" value="ECO:0007669"/>
    <property type="project" value="UniProtKB-EC"/>
</dbReference>
<dbReference type="OrthoDB" id="9765670at2"/>
<comment type="catalytic activity">
    <reaction evidence="10">
        <text>ATP + H2O = ADP + phosphate + H(+)</text>
        <dbReference type="Rhea" id="RHEA:13065"/>
        <dbReference type="ChEBI" id="CHEBI:15377"/>
        <dbReference type="ChEBI" id="CHEBI:15378"/>
        <dbReference type="ChEBI" id="CHEBI:30616"/>
        <dbReference type="ChEBI" id="CHEBI:43474"/>
        <dbReference type="ChEBI" id="CHEBI:456216"/>
        <dbReference type="EC" id="5.6.2.4"/>
    </reaction>
</comment>
<dbReference type="GO" id="GO:0000725">
    <property type="term" value="P:recombinational repair"/>
    <property type="evidence" value="ECO:0007669"/>
    <property type="project" value="TreeGrafter"/>
</dbReference>
<dbReference type="GO" id="GO:0003677">
    <property type="term" value="F:DNA binding"/>
    <property type="evidence" value="ECO:0007669"/>
    <property type="project" value="UniProtKB-KW"/>
</dbReference>
<dbReference type="EC" id="5.6.2.4" evidence="9"/>
<dbReference type="EMBL" id="VIRB01000107">
    <property type="protein sequence ID" value="NDO70380.1"/>
    <property type="molecule type" value="Genomic_DNA"/>
</dbReference>
<feature type="compositionally biased region" description="Basic and acidic residues" evidence="12">
    <location>
        <begin position="662"/>
        <end position="676"/>
    </location>
</feature>
<dbReference type="GO" id="GO:0005524">
    <property type="term" value="F:ATP binding"/>
    <property type="evidence" value="ECO:0007669"/>
    <property type="project" value="UniProtKB-UniRule"/>
</dbReference>
<dbReference type="InterPro" id="IPR014016">
    <property type="entry name" value="UvrD-like_ATP-bd"/>
</dbReference>
<evidence type="ECO:0000256" key="1">
    <source>
        <dbReference type="ARBA" id="ARBA00009922"/>
    </source>
</evidence>
<comment type="similarity">
    <text evidence="1">Belongs to the helicase family. UvrD subfamily.</text>
</comment>
<evidence type="ECO:0000256" key="9">
    <source>
        <dbReference type="ARBA" id="ARBA00034808"/>
    </source>
</evidence>
<protein>
    <recommendedName>
        <fullName evidence="9">DNA 3'-5' helicase</fullName>
        <ecNumber evidence="9">5.6.2.4</ecNumber>
    </recommendedName>
</protein>
<evidence type="ECO:0000256" key="4">
    <source>
        <dbReference type="ARBA" id="ARBA00022806"/>
    </source>
</evidence>
<dbReference type="PROSITE" id="PS51198">
    <property type="entry name" value="UVRD_HELICASE_ATP_BIND"/>
    <property type="match status" value="1"/>
</dbReference>
<dbReference type="Proteomes" id="UP000474104">
    <property type="component" value="Unassembled WGS sequence"/>
</dbReference>
<dbReference type="PROSITE" id="PS51217">
    <property type="entry name" value="UVRD_HELICASE_CTER"/>
    <property type="match status" value="1"/>
</dbReference>
<evidence type="ECO:0000256" key="7">
    <source>
        <dbReference type="ARBA" id="ARBA00023235"/>
    </source>
</evidence>
<feature type="domain" description="UvrD-like helicase C-terminal" evidence="14">
    <location>
        <begin position="272"/>
        <end position="564"/>
    </location>
</feature>
<dbReference type="InterPro" id="IPR000212">
    <property type="entry name" value="DNA_helicase_UvrD/REP"/>
</dbReference>
<dbReference type="InterPro" id="IPR014017">
    <property type="entry name" value="DNA_helicase_UvrD-like_C"/>
</dbReference>
<evidence type="ECO:0000256" key="12">
    <source>
        <dbReference type="SAM" id="MobiDB-lite"/>
    </source>
</evidence>
<evidence type="ECO:0000313" key="16">
    <source>
        <dbReference type="Proteomes" id="UP000474104"/>
    </source>
</evidence>
<dbReference type="InterPro" id="IPR027417">
    <property type="entry name" value="P-loop_NTPase"/>
</dbReference>
<dbReference type="Pfam" id="PF13361">
    <property type="entry name" value="UvrD_C"/>
    <property type="match status" value="2"/>
</dbReference>
<reference evidence="15 16" key="1">
    <citation type="submission" date="2019-07" db="EMBL/GenBank/DDBJ databases">
        <title>Draft genome sequences of 15 bacterial species constituting the stable defined intestinal microbiota of the GM15 gnotobiotic mouse model.</title>
        <authorList>
            <person name="Elie C."/>
            <person name="Mathieu A."/>
            <person name="Saliou A."/>
            <person name="Darnaud M."/>
            <person name="Leulier F."/>
            <person name="Tamellini A."/>
        </authorList>
    </citation>
    <scope>NUCLEOTIDE SEQUENCE [LARGE SCALE GENOMIC DNA]</scope>
    <source>
        <strain evidence="16">ASF 502</strain>
    </source>
</reference>
<dbReference type="SUPFAM" id="SSF52540">
    <property type="entry name" value="P-loop containing nucleoside triphosphate hydrolases"/>
    <property type="match status" value="1"/>
</dbReference>
<keyword evidence="7" id="KW-0413">Isomerase</keyword>
<evidence type="ECO:0000256" key="8">
    <source>
        <dbReference type="ARBA" id="ARBA00034617"/>
    </source>
</evidence>
<dbReference type="Gene3D" id="1.10.486.10">
    <property type="entry name" value="PCRA, domain 4"/>
    <property type="match status" value="1"/>
</dbReference>
<organism evidence="15 16">
    <name type="scientific">Schaedlerella arabinosiphila</name>
    <dbReference type="NCBI Taxonomy" id="2044587"/>
    <lineage>
        <taxon>Bacteria</taxon>
        <taxon>Bacillati</taxon>
        <taxon>Bacillota</taxon>
        <taxon>Clostridia</taxon>
        <taxon>Lachnospirales</taxon>
        <taxon>Lachnospiraceae</taxon>
        <taxon>Schaedlerella</taxon>
    </lineage>
</organism>
<evidence type="ECO:0000256" key="5">
    <source>
        <dbReference type="ARBA" id="ARBA00022840"/>
    </source>
</evidence>
<dbReference type="Pfam" id="PF00580">
    <property type="entry name" value="UvrD-helicase"/>
    <property type="match status" value="1"/>
</dbReference>
<comment type="caution">
    <text evidence="15">The sequence shown here is derived from an EMBL/GenBank/DDBJ whole genome shotgun (WGS) entry which is preliminary data.</text>
</comment>
<feature type="region of interest" description="Disordered" evidence="12">
    <location>
        <begin position="662"/>
        <end position="685"/>
    </location>
</feature>
<feature type="domain" description="UvrD-like helicase ATP-binding" evidence="13">
    <location>
        <begin position="8"/>
        <end position="276"/>
    </location>
</feature>
<evidence type="ECO:0000256" key="3">
    <source>
        <dbReference type="ARBA" id="ARBA00022801"/>
    </source>
</evidence>
<dbReference type="CDD" id="cd17932">
    <property type="entry name" value="DEXQc_UvrD"/>
    <property type="match status" value="1"/>
</dbReference>
<dbReference type="AlphaFoldDB" id="A0A9X5C968"/>